<dbReference type="RefSeq" id="WP_129076599.1">
    <property type="nucleotide sequence ID" value="NZ_QOUX01000001.1"/>
</dbReference>
<keyword evidence="3" id="KW-1185">Reference proteome</keyword>
<dbReference type="PROSITE" id="PS51186">
    <property type="entry name" value="GNAT"/>
    <property type="match status" value="1"/>
</dbReference>
<dbReference type="InterPro" id="IPR000182">
    <property type="entry name" value="GNAT_dom"/>
</dbReference>
<protein>
    <submittedName>
        <fullName evidence="2">N-acetyltransferase</fullName>
    </submittedName>
</protein>
<dbReference type="OrthoDB" id="9799321at2"/>
<sequence length="176" mass="20959">MLSFLEVSHEMQDELVEFLTKERWPFHGDENPTEESIRERFLKGVYTERGSKTFWITLDDKKIGLIRLFDLEDPTCLFDLRLKEANRGHGLGAEAVNWLTNYVFTNYPEITRIEGHTRQDNYAMRKTFYHCGYVKEAYHRKAWPQNGREYDSVGYAIIKDDWKNGTTTPIEDRFEY</sequence>
<evidence type="ECO:0000313" key="3">
    <source>
        <dbReference type="Proteomes" id="UP000290649"/>
    </source>
</evidence>
<gene>
    <name evidence="2" type="ORF">DS745_02365</name>
</gene>
<evidence type="ECO:0000259" key="1">
    <source>
        <dbReference type="PROSITE" id="PS51186"/>
    </source>
</evidence>
<dbReference type="EMBL" id="QOUX01000001">
    <property type="protein sequence ID" value="RXJ04249.1"/>
    <property type="molecule type" value="Genomic_DNA"/>
</dbReference>
<dbReference type="Gene3D" id="3.40.630.30">
    <property type="match status" value="1"/>
</dbReference>
<name>A0A4Q0VXI8_9BACI</name>
<organism evidence="2 3">
    <name type="scientific">Anaerobacillus alkaliphilus</name>
    <dbReference type="NCBI Taxonomy" id="1548597"/>
    <lineage>
        <taxon>Bacteria</taxon>
        <taxon>Bacillati</taxon>
        <taxon>Bacillota</taxon>
        <taxon>Bacilli</taxon>
        <taxon>Bacillales</taxon>
        <taxon>Bacillaceae</taxon>
        <taxon>Anaerobacillus</taxon>
    </lineage>
</organism>
<reference evidence="2 3" key="1">
    <citation type="journal article" date="2019" name="Int. J. Syst. Evol. Microbiol.">
        <title>Anaerobacillus alkaliphilus sp. nov., a novel alkaliphilic and moderately halophilic bacterium.</title>
        <authorList>
            <person name="Borsodi A.K."/>
            <person name="Aszalos J.M."/>
            <person name="Bihari P."/>
            <person name="Nagy I."/>
            <person name="Schumann P."/>
            <person name="Sproer C."/>
            <person name="Kovacs A.L."/>
            <person name="Boka K."/>
            <person name="Dobosy P."/>
            <person name="Ovari M."/>
            <person name="Szili-Kovacs T."/>
            <person name="Toth E."/>
        </authorList>
    </citation>
    <scope>NUCLEOTIDE SEQUENCE [LARGE SCALE GENOMIC DNA]</scope>
    <source>
        <strain evidence="2 3">B16-10</strain>
    </source>
</reference>
<dbReference type="InterPro" id="IPR016181">
    <property type="entry name" value="Acyl_CoA_acyltransferase"/>
</dbReference>
<feature type="domain" description="N-acetyltransferase" evidence="1">
    <location>
        <begin position="2"/>
        <end position="160"/>
    </location>
</feature>
<keyword evidence="2" id="KW-0808">Transferase</keyword>
<dbReference type="PANTHER" id="PTHR43415:SF3">
    <property type="entry name" value="GNAT-FAMILY ACETYLTRANSFERASE"/>
    <property type="match status" value="1"/>
</dbReference>
<evidence type="ECO:0000313" key="2">
    <source>
        <dbReference type="EMBL" id="RXJ04249.1"/>
    </source>
</evidence>
<dbReference type="PANTHER" id="PTHR43415">
    <property type="entry name" value="SPERMIDINE N(1)-ACETYLTRANSFERASE"/>
    <property type="match status" value="1"/>
</dbReference>
<dbReference type="GO" id="GO:0016747">
    <property type="term" value="F:acyltransferase activity, transferring groups other than amino-acyl groups"/>
    <property type="evidence" value="ECO:0007669"/>
    <property type="project" value="InterPro"/>
</dbReference>
<dbReference type="Pfam" id="PF13302">
    <property type="entry name" value="Acetyltransf_3"/>
    <property type="match status" value="1"/>
</dbReference>
<proteinExistence type="predicted"/>
<dbReference type="SUPFAM" id="SSF55729">
    <property type="entry name" value="Acyl-CoA N-acyltransferases (Nat)"/>
    <property type="match status" value="1"/>
</dbReference>
<comment type="caution">
    <text evidence="2">The sequence shown here is derived from an EMBL/GenBank/DDBJ whole genome shotgun (WGS) entry which is preliminary data.</text>
</comment>
<dbReference type="AlphaFoldDB" id="A0A4Q0VXI8"/>
<accession>A0A4Q0VXI8</accession>
<dbReference type="Proteomes" id="UP000290649">
    <property type="component" value="Unassembled WGS sequence"/>
</dbReference>